<dbReference type="HOGENOM" id="CLU_066245_1_0_11"/>
<dbReference type="EC" id="6.3.3.2" evidence="4"/>
<feature type="compositionally biased region" description="Basic and acidic residues" evidence="5">
    <location>
        <begin position="10"/>
        <end position="22"/>
    </location>
</feature>
<dbReference type="GO" id="GO:0035999">
    <property type="term" value="P:tetrahydrofolate interconversion"/>
    <property type="evidence" value="ECO:0007669"/>
    <property type="project" value="TreeGrafter"/>
</dbReference>
<dbReference type="SUPFAM" id="SSF100950">
    <property type="entry name" value="NagB/RpiA/CoA transferase-like"/>
    <property type="match status" value="1"/>
</dbReference>
<dbReference type="STRING" id="106370.Francci3_4041"/>
<dbReference type="PANTHER" id="PTHR23407">
    <property type="entry name" value="ATPASE INHIBITOR/5-FORMYLTETRAHYDROFOLATE CYCLO-LIGASE"/>
    <property type="match status" value="1"/>
</dbReference>
<dbReference type="GO" id="GO:0009396">
    <property type="term" value="P:folic acid-containing compound biosynthetic process"/>
    <property type="evidence" value="ECO:0007669"/>
    <property type="project" value="TreeGrafter"/>
</dbReference>
<proteinExistence type="inferred from homology"/>
<dbReference type="KEGG" id="fra:Francci3_4041"/>
<keyword evidence="2 4" id="KW-0547">Nucleotide-binding</keyword>
<dbReference type="NCBIfam" id="TIGR02727">
    <property type="entry name" value="MTHFS_bact"/>
    <property type="match status" value="1"/>
</dbReference>
<dbReference type="AlphaFoldDB" id="Q2J5Q1"/>
<comment type="similarity">
    <text evidence="1 4">Belongs to the 5-formyltetrahydrofolate cyclo-ligase family.</text>
</comment>
<dbReference type="GO" id="GO:0005524">
    <property type="term" value="F:ATP binding"/>
    <property type="evidence" value="ECO:0007669"/>
    <property type="project" value="UniProtKB-KW"/>
</dbReference>
<evidence type="ECO:0000256" key="3">
    <source>
        <dbReference type="ARBA" id="ARBA00022840"/>
    </source>
</evidence>
<evidence type="ECO:0000256" key="2">
    <source>
        <dbReference type="ARBA" id="ARBA00022741"/>
    </source>
</evidence>
<evidence type="ECO:0000313" key="7">
    <source>
        <dbReference type="Proteomes" id="UP000001937"/>
    </source>
</evidence>
<evidence type="ECO:0000313" key="6">
    <source>
        <dbReference type="EMBL" id="ABD13391.1"/>
    </source>
</evidence>
<dbReference type="EMBL" id="CP000249">
    <property type="protein sequence ID" value="ABD13391.1"/>
    <property type="molecule type" value="Genomic_DNA"/>
</dbReference>
<gene>
    <name evidence="6" type="ordered locus">Francci3_4041</name>
</gene>
<dbReference type="PANTHER" id="PTHR23407:SF1">
    <property type="entry name" value="5-FORMYLTETRAHYDROFOLATE CYCLO-LIGASE"/>
    <property type="match status" value="1"/>
</dbReference>
<dbReference type="eggNOG" id="COG0212">
    <property type="taxonomic scope" value="Bacteria"/>
</dbReference>
<accession>Q2J5Q1</accession>
<feature type="region of interest" description="Disordered" evidence="5">
    <location>
        <begin position="1"/>
        <end position="40"/>
    </location>
</feature>
<accession>A0A1X1PVU2</accession>
<dbReference type="InterPro" id="IPR024185">
    <property type="entry name" value="FTHF_cligase-like_sf"/>
</dbReference>
<dbReference type="Pfam" id="PF01812">
    <property type="entry name" value="5-FTHF_cyc-lig"/>
    <property type="match status" value="1"/>
</dbReference>
<dbReference type="Proteomes" id="UP000001937">
    <property type="component" value="Chromosome"/>
</dbReference>
<keyword evidence="4" id="KW-0460">Magnesium</keyword>
<comment type="cofactor">
    <cofactor evidence="4">
        <name>Mg(2+)</name>
        <dbReference type="ChEBI" id="CHEBI:18420"/>
    </cofactor>
</comment>
<evidence type="ECO:0000256" key="4">
    <source>
        <dbReference type="RuleBase" id="RU361279"/>
    </source>
</evidence>
<protein>
    <recommendedName>
        <fullName evidence="4">5-formyltetrahydrofolate cyclo-ligase</fullName>
        <ecNumber evidence="4">6.3.3.2</ecNumber>
    </recommendedName>
</protein>
<keyword evidence="4" id="KW-0479">Metal-binding</keyword>
<sequence>MSGRGSRPADPGRARPRHDGVDRTPGTGPEAGGGSGQIAPALVGGASALGETSEAGEAKARLRARLLVQRRASVALRRGSLSRSDASRLANRIQRLPEVEAARCVAAYVGLPGEPDTAELLDRLLARGVRVLLPALRADLDLDFREHVGTLVPGALGTREPPAAAPRGVLAEADVVIIPALAVDRTGRRLGRGGGSYDRVLARVGADVPVIAVLHDQEVLDEIPMESHDHNVKIIITPSRTLRCEPTDGTGEHLGPSTS</sequence>
<organism evidence="6 7">
    <name type="scientific">Frankia casuarinae (strain DSM 45818 / CECT 9043 / HFP020203 / CcI3)</name>
    <dbReference type="NCBI Taxonomy" id="106370"/>
    <lineage>
        <taxon>Bacteria</taxon>
        <taxon>Bacillati</taxon>
        <taxon>Actinomycetota</taxon>
        <taxon>Actinomycetes</taxon>
        <taxon>Frankiales</taxon>
        <taxon>Frankiaceae</taxon>
        <taxon>Frankia</taxon>
    </lineage>
</organism>
<dbReference type="InterPro" id="IPR002698">
    <property type="entry name" value="FTHF_cligase"/>
</dbReference>
<evidence type="ECO:0000256" key="1">
    <source>
        <dbReference type="ARBA" id="ARBA00010638"/>
    </source>
</evidence>
<name>Q2J5Q1_FRACC</name>
<keyword evidence="3 4" id="KW-0067">ATP-binding</keyword>
<dbReference type="GO" id="GO:0030272">
    <property type="term" value="F:5-formyltetrahydrofolate cyclo-ligase activity"/>
    <property type="evidence" value="ECO:0007669"/>
    <property type="project" value="UniProtKB-EC"/>
</dbReference>
<evidence type="ECO:0000256" key="5">
    <source>
        <dbReference type="SAM" id="MobiDB-lite"/>
    </source>
</evidence>
<dbReference type="GO" id="GO:0046872">
    <property type="term" value="F:metal ion binding"/>
    <property type="evidence" value="ECO:0007669"/>
    <property type="project" value="UniProtKB-KW"/>
</dbReference>
<keyword evidence="7" id="KW-1185">Reference proteome</keyword>
<dbReference type="InterPro" id="IPR037171">
    <property type="entry name" value="NagB/RpiA_transferase-like"/>
</dbReference>
<dbReference type="Gene3D" id="3.40.50.10420">
    <property type="entry name" value="NagB/RpiA/CoA transferase-like"/>
    <property type="match status" value="1"/>
</dbReference>
<comment type="catalytic activity">
    <reaction evidence="4">
        <text>(6S)-5-formyl-5,6,7,8-tetrahydrofolate + ATP = (6R)-5,10-methenyltetrahydrofolate + ADP + phosphate</text>
        <dbReference type="Rhea" id="RHEA:10488"/>
        <dbReference type="ChEBI" id="CHEBI:30616"/>
        <dbReference type="ChEBI" id="CHEBI:43474"/>
        <dbReference type="ChEBI" id="CHEBI:57455"/>
        <dbReference type="ChEBI" id="CHEBI:57457"/>
        <dbReference type="ChEBI" id="CHEBI:456216"/>
        <dbReference type="EC" id="6.3.3.2"/>
    </reaction>
</comment>
<reference evidence="6 7" key="1">
    <citation type="journal article" date="2007" name="Genome Res.">
        <title>Genome characteristics of facultatively symbiotic Frankia sp. strains reflect host range and host plant biogeography.</title>
        <authorList>
            <person name="Normand P."/>
            <person name="Lapierre P."/>
            <person name="Tisa L.S."/>
            <person name="Gogarten J.P."/>
            <person name="Alloisio N."/>
            <person name="Bagnarol E."/>
            <person name="Bassi C.A."/>
            <person name="Berry A.M."/>
            <person name="Bickhart D.M."/>
            <person name="Choisne N."/>
            <person name="Couloux A."/>
            <person name="Cournoyer B."/>
            <person name="Cruveiller S."/>
            <person name="Daubin V."/>
            <person name="Demange N."/>
            <person name="Francino M.P."/>
            <person name="Goltsman E."/>
            <person name="Huang Y."/>
            <person name="Kopp O.R."/>
            <person name="Labarre L."/>
            <person name="Lapidus A."/>
            <person name="Lavire C."/>
            <person name="Marechal J."/>
            <person name="Martinez M."/>
            <person name="Mastronunzio J.E."/>
            <person name="Mullin B.C."/>
            <person name="Niemann J."/>
            <person name="Pujic P."/>
            <person name="Rawnsley T."/>
            <person name="Rouy Z."/>
            <person name="Schenowitz C."/>
            <person name="Sellstedt A."/>
            <person name="Tavares F."/>
            <person name="Tomkins J.P."/>
            <person name="Vallenet D."/>
            <person name="Valverde C."/>
            <person name="Wall L.G."/>
            <person name="Wang Y."/>
            <person name="Medigue C."/>
            <person name="Benson D.R."/>
        </authorList>
    </citation>
    <scope>NUCLEOTIDE SEQUENCE [LARGE SCALE GENOMIC DNA]</scope>
    <source>
        <strain evidence="7">DSM 45818 / CECT 9043 / CcI3</strain>
    </source>
</reference>